<evidence type="ECO:0000313" key="2">
    <source>
        <dbReference type="Proteomes" id="UP000186104"/>
    </source>
</evidence>
<protein>
    <submittedName>
        <fullName evidence="1">Mini-circle uncharacterized 19.1 kDa protein</fullName>
    </submittedName>
</protein>
<dbReference type="EMBL" id="CP015961">
    <property type="protein sequence ID" value="ANI91495.1"/>
    <property type="molecule type" value="Genomic_DNA"/>
</dbReference>
<dbReference type="Gene3D" id="1.20.120.450">
    <property type="entry name" value="dinb family like domain"/>
    <property type="match status" value="1"/>
</dbReference>
<evidence type="ECO:0000313" key="1">
    <source>
        <dbReference type="EMBL" id="ANI91495.1"/>
    </source>
</evidence>
<name>A0A173LGW8_9ACTN</name>
<dbReference type="Proteomes" id="UP000186104">
    <property type="component" value="Chromosome"/>
</dbReference>
<sequence>MPLFAPTMSTEKDALLAQLEHSIQNARDVFFELDIDQLRAKPIASSELTLGWLLLHMGEVVDGWGKRAASGPVDPFAGMTAAGAMREADAATAIGEGETAADLLRRFDEYTAAGLRAFASADIDAEVAVPDAPWFPEDMESFNVRWTFHHVLEELHRHSGHADILREAVDGAQMYELRSRAEDIDMSYIEKWFAAHADELYAG</sequence>
<dbReference type="AlphaFoldDB" id="A0A173LGW8"/>
<dbReference type="InterPro" id="IPR034660">
    <property type="entry name" value="DinB/YfiT-like"/>
</dbReference>
<dbReference type="RefSeq" id="WP_067474549.1">
    <property type="nucleotide sequence ID" value="NZ_CP015961.1"/>
</dbReference>
<dbReference type="Pfam" id="PF04978">
    <property type="entry name" value="MST"/>
    <property type="match status" value="1"/>
</dbReference>
<dbReference type="InterPro" id="IPR007061">
    <property type="entry name" value="MST-like"/>
</dbReference>
<reference evidence="1 2" key="1">
    <citation type="submission" date="2016-06" db="EMBL/GenBank/DDBJ databases">
        <title>Complete genome sequence of a saline-alkali tolerant type strain Dietzia timorensis ID05-A0528T.</title>
        <authorList>
            <person name="Wu X."/>
        </authorList>
    </citation>
    <scope>NUCLEOTIDE SEQUENCE [LARGE SCALE GENOMIC DNA]</scope>
    <source>
        <strain evidence="1 2">ID05-A0528</strain>
    </source>
</reference>
<proteinExistence type="predicted"/>
<dbReference type="SUPFAM" id="SSF109854">
    <property type="entry name" value="DinB/YfiT-like putative metalloenzymes"/>
    <property type="match status" value="1"/>
</dbReference>
<dbReference type="STRING" id="499555.BJL86_0693"/>
<dbReference type="OrthoDB" id="4548523at2"/>
<gene>
    <name evidence="1" type="ORF">BJL86_0693</name>
</gene>
<accession>A0A173LGW8</accession>
<keyword evidence="2" id="KW-1185">Reference proteome</keyword>
<dbReference type="KEGG" id="dtm:BJL86_0693"/>
<organism evidence="1 2">
    <name type="scientific">Dietzia timorensis</name>
    <dbReference type="NCBI Taxonomy" id="499555"/>
    <lineage>
        <taxon>Bacteria</taxon>
        <taxon>Bacillati</taxon>
        <taxon>Actinomycetota</taxon>
        <taxon>Actinomycetes</taxon>
        <taxon>Mycobacteriales</taxon>
        <taxon>Dietziaceae</taxon>
        <taxon>Dietzia</taxon>
    </lineage>
</organism>